<comment type="caution">
    <text evidence="1">The sequence shown here is derived from an EMBL/GenBank/DDBJ whole genome shotgun (WGS) entry which is preliminary data.</text>
</comment>
<dbReference type="Pfam" id="PF04827">
    <property type="entry name" value="Plant_tran"/>
    <property type="match status" value="1"/>
</dbReference>
<evidence type="ECO:0000313" key="2">
    <source>
        <dbReference type="Proteomes" id="UP000198211"/>
    </source>
</evidence>
<protein>
    <submittedName>
        <fullName evidence="1">Uncharacterized protein</fullName>
    </submittedName>
</protein>
<sequence>MAYCLADGIYPNWAVFIKTLAQPRGNKQKNLQQYKKLCEKIAGVRRSPSPLEDFSCSVQAALTVGHGESYARLYNTPQYDLEENRTSDVDEHIYLFDESNENPVYELKVTRPVGFRPRSIGELMTRINSIENATKHVQLQADLIEHIWSCFGDETRINLE</sequence>
<reference evidence="2" key="1">
    <citation type="submission" date="2017-03" db="EMBL/GenBank/DDBJ databases">
        <title>Phytopthora megakarya and P. palmivora, two closely related causual agents of cacao black pod achieved similar genome size and gene model numbers by different mechanisms.</title>
        <authorList>
            <person name="Ali S."/>
            <person name="Shao J."/>
            <person name="Larry D.J."/>
            <person name="Kronmiller B."/>
            <person name="Shen D."/>
            <person name="Strem M.D."/>
            <person name="Melnick R.L."/>
            <person name="Guiltinan M.J."/>
            <person name="Tyler B.M."/>
            <person name="Meinhardt L.W."/>
            <person name="Bailey B.A."/>
        </authorList>
    </citation>
    <scope>NUCLEOTIDE SEQUENCE [LARGE SCALE GENOMIC DNA]</scope>
    <source>
        <strain evidence="2">zdho120</strain>
    </source>
</reference>
<evidence type="ECO:0000313" key="1">
    <source>
        <dbReference type="EMBL" id="OWY98932.1"/>
    </source>
</evidence>
<organism evidence="1 2">
    <name type="scientific">Phytophthora megakarya</name>
    <dbReference type="NCBI Taxonomy" id="4795"/>
    <lineage>
        <taxon>Eukaryota</taxon>
        <taxon>Sar</taxon>
        <taxon>Stramenopiles</taxon>
        <taxon>Oomycota</taxon>
        <taxon>Peronosporomycetes</taxon>
        <taxon>Peronosporales</taxon>
        <taxon>Peronosporaceae</taxon>
        <taxon>Phytophthora</taxon>
    </lineage>
</organism>
<dbReference type="InterPro" id="IPR006912">
    <property type="entry name" value="Harbinger_derived_prot"/>
</dbReference>
<proteinExistence type="predicted"/>
<dbReference type="EMBL" id="NBNE01008936">
    <property type="protein sequence ID" value="OWY98932.1"/>
    <property type="molecule type" value="Genomic_DNA"/>
</dbReference>
<accession>A0A225V0W8</accession>
<gene>
    <name evidence="1" type="ORF">PHMEG_00030163</name>
</gene>
<dbReference type="AlphaFoldDB" id="A0A225V0W8"/>
<dbReference type="Proteomes" id="UP000198211">
    <property type="component" value="Unassembled WGS sequence"/>
</dbReference>
<keyword evidence="2" id="KW-1185">Reference proteome</keyword>
<name>A0A225V0W8_9STRA</name>